<dbReference type="RefSeq" id="WP_136880041.1">
    <property type="nucleotide sequence ID" value="NZ_SWDX01000003.1"/>
</dbReference>
<proteinExistence type="predicted"/>
<dbReference type="AlphaFoldDB" id="A0A4U1GFE4"/>
<organism evidence="1 2">
    <name type="scientific">Pedobacter hiemivivus</name>
    <dbReference type="NCBI Taxonomy" id="2530454"/>
    <lineage>
        <taxon>Bacteria</taxon>
        <taxon>Pseudomonadati</taxon>
        <taxon>Bacteroidota</taxon>
        <taxon>Sphingobacteriia</taxon>
        <taxon>Sphingobacteriales</taxon>
        <taxon>Sphingobacteriaceae</taxon>
        <taxon>Pedobacter</taxon>
    </lineage>
</organism>
<evidence type="ECO:0000313" key="1">
    <source>
        <dbReference type="EMBL" id="TKC62454.1"/>
    </source>
</evidence>
<dbReference type="InterPro" id="IPR053865">
    <property type="entry name" value="DUF6934"/>
</dbReference>
<name>A0A4U1GFE4_9SPHI</name>
<sequence length="182" mass="20916">MASPHYLVIKGQKTETGVKYYFTSNGNSNIVKAISYTCLADFEGKLVYNLAFGDYDTITDQICDDVSTENGDVYKVFNTVLSTIPLFFDSFPGSIMFVQGSDSSKKFIDKCKMDCRRTCIDFCKKSHRRINVYRGYINKNYDALQNDFTFYGGKKNTDDETIMEEYIQNKKYDSIFVTKNNV</sequence>
<evidence type="ECO:0000313" key="2">
    <source>
        <dbReference type="Proteomes" id="UP000309594"/>
    </source>
</evidence>
<dbReference type="EMBL" id="SWDX01000003">
    <property type="protein sequence ID" value="TKC62454.1"/>
    <property type="molecule type" value="Genomic_DNA"/>
</dbReference>
<dbReference type="Pfam" id="PF22028">
    <property type="entry name" value="DUF6934"/>
    <property type="match status" value="1"/>
</dbReference>
<comment type="caution">
    <text evidence="1">The sequence shown here is derived from an EMBL/GenBank/DDBJ whole genome shotgun (WGS) entry which is preliminary data.</text>
</comment>
<gene>
    <name evidence="1" type="ORF">FBD94_09565</name>
</gene>
<dbReference type="Proteomes" id="UP000309594">
    <property type="component" value="Unassembled WGS sequence"/>
</dbReference>
<reference evidence="1 2" key="1">
    <citation type="submission" date="2019-04" db="EMBL/GenBank/DDBJ databases">
        <title>Pedobacter sp. RP-1-16 sp. nov., isolated from Arctic soil.</title>
        <authorList>
            <person name="Dahal R.H."/>
            <person name="Kim D.-U."/>
        </authorList>
    </citation>
    <scope>NUCLEOTIDE SEQUENCE [LARGE SCALE GENOMIC DNA]</scope>
    <source>
        <strain evidence="1 2">RP-1-16</strain>
    </source>
</reference>
<accession>A0A4U1GFE4</accession>
<protein>
    <submittedName>
        <fullName evidence="1">Uncharacterized protein</fullName>
    </submittedName>
</protein>